<evidence type="ECO:0008006" key="4">
    <source>
        <dbReference type="Google" id="ProtNLM"/>
    </source>
</evidence>
<protein>
    <recommendedName>
        <fullName evidence="4">PIN domain-containing protein</fullName>
    </recommendedName>
</protein>
<gene>
    <name evidence="2" type="ORF">LZC94_19205</name>
</gene>
<feature type="region of interest" description="Disordered" evidence="1">
    <location>
        <begin position="62"/>
        <end position="83"/>
    </location>
</feature>
<organism evidence="2 3">
    <name type="scientific">Pendulispora albinea</name>
    <dbReference type="NCBI Taxonomy" id="2741071"/>
    <lineage>
        <taxon>Bacteria</taxon>
        <taxon>Pseudomonadati</taxon>
        <taxon>Myxococcota</taxon>
        <taxon>Myxococcia</taxon>
        <taxon>Myxococcales</taxon>
        <taxon>Sorangiineae</taxon>
        <taxon>Pendulisporaceae</taxon>
        <taxon>Pendulispora</taxon>
    </lineage>
</organism>
<dbReference type="EMBL" id="CP089984">
    <property type="protein sequence ID" value="WXB19345.1"/>
    <property type="molecule type" value="Genomic_DNA"/>
</dbReference>
<evidence type="ECO:0000256" key="1">
    <source>
        <dbReference type="SAM" id="MobiDB-lite"/>
    </source>
</evidence>
<reference evidence="2 3" key="1">
    <citation type="submission" date="2021-12" db="EMBL/GenBank/DDBJ databases">
        <title>Discovery of the Pendulisporaceae a myxobacterial family with distinct sporulation behavior and unique specialized metabolism.</title>
        <authorList>
            <person name="Garcia R."/>
            <person name="Popoff A."/>
            <person name="Bader C.D."/>
            <person name="Loehr J."/>
            <person name="Walesch S."/>
            <person name="Walt C."/>
            <person name="Boldt J."/>
            <person name="Bunk B."/>
            <person name="Haeckl F.J.F.P.J."/>
            <person name="Gunesch A.P."/>
            <person name="Birkelbach J."/>
            <person name="Nuebel U."/>
            <person name="Pietschmann T."/>
            <person name="Bach T."/>
            <person name="Mueller R."/>
        </authorList>
    </citation>
    <scope>NUCLEOTIDE SEQUENCE [LARGE SCALE GENOMIC DNA]</scope>
    <source>
        <strain evidence="2 3">MSr11954</strain>
    </source>
</reference>
<dbReference type="RefSeq" id="WP_394828965.1">
    <property type="nucleotide sequence ID" value="NZ_CP089984.1"/>
</dbReference>
<keyword evidence="3" id="KW-1185">Reference proteome</keyword>
<sequence length="167" mass="18394">MSTDRDASARLAADLQRELADEWLDRQQASGGVALSDAIVLETVRETATKLLQRLVRRASLREQQQRATAESPFDPEAARQRAEGTLLTRPVGILVRRVCDAAEDAAFARPSELPDLEVLVDTNAIKNLGGGPATVTQLHITLLEEGLEWVNETPRDGAEIWRLSQE</sequence>
<dbReference type="Proteomes" id="UP001370348">
    <property type="component" value="Chromosome"/>
</dbReference>
<proteinExistence type="predicted"/>
<evidence type="ECO:0000313" key="3">
    <source>
        <dbReference type="Proteomes" id="UP001370348"/>
    </source>
</evidence>
<evidence type="ECO:0000313" key="2">
    <source>
        <dbReference type="EMBL" id="WXB19345.1"/>
    </source>
</evidence>
<name>A0ABZ2MA48_9BACT</name>
<accession>A0ABZ2MA48</accession>